<dbReference type="SUPFAM" id="SSF82199">
    <property type="entry name" value="SET domain"/>
    <property type="match status" value="1"/>
</dbReference>
<protein>
    <recommendedName>
        <fullName evidence="1">SET domain-containing protein</fullName>
    </recommendedName>
</protein>
<evidence type="ECO:0000313" key="2">
    <source>
        <dbReference type="EMBL" id="ABO98714.1"/>
    </source>
</evidence>
<dbReference type="InterPro" id="IPR011990">
    <property type="entry name" value="TPR-like_helical_dom_sf"/>
</dbReference>
<dbReference type="PANTHER" id="PTHR47643">
    <property type="entry name" value="TPR DOMAIN PROTEIN (AFU_ORTHOLOGUE AFUA_5G12710)"/>
    <property type="match status" value="1"/>
</dbReference>
<dbReference type="Proteomes" id="UP000001568">
    <property type="component" value="Chromosome 11"/>
</dbReference>
<proteinExistence type="predicted"/>
<sequence length="477" mass="51721">MPFGLGGMGAALPKSKKAQKVDEADAIRVEGNEKFAKGDYLGAIAAYDAALKLNGSDASAYANKAECYLRARVFEKALECATKALECSKGDKAMELKAIYKKSMALNGMARYVDAAKTADEGSRLADAPEDAAVRATLEKVKLECDMLTAQAFTGAYDLGALYLNRMGASFRRCADYIGVVRVSKLSDGRRGLVTTSAVAAGDLLMVQSPLSSASFGKTVEQNLVRGLYEAARAHPADWAILKALPASSEDEQKDAPEMSVFRKHISAANKENAPAPESPEELAFIPKVVANCAISGRRLCGVWPLPSFINHSCAPNCHRINVGQIMLVFASQNLPAGAEITMKYYDTLMPKKDRDAFASRRGYMCNCARCAFESTGDVSEEKKADEAEENDEGAGPITCAVNELKRKLKPVLKDFKEELAEMKKTKGKTVPNVNPLIELRGWYESRLAALNLSRAQLAMARMSCYSMSGRDEARAR</sequence>
<keyword evidence="3" id="KW-1185">Reference proteome</keyword>
<evidence type="ECO:0000313" key="3">
    <source>
        <dbReference type="Proteomes" id="UP000001568"/>
    </source>
</evidence>
<dbReference type="SMART" id="SM00317">
    <property type="entry name" value="SET"/>
    <property type="match status" value="1"/>
</dbReference>
<dbReference type="AlphaFoldDB" id="A4S4E3"/>
<dbReference type="RefSeq" id="XP_001420421.1">
    <property type="nucleotide sequence ID" value="XM_001420384.1"/>
</dbReference>
<dbReference type="HOGENOM" id="CLU_474396_0_0_1"/>
<dbReference type="Gene3D" id="2.170.270.10">
    <property type="entry name" value="SET domain"/>
    <property type="match status" value="1"/>
</dbReference>
<dbReference type="CDD" id="cd20071">
    <property type="entry name" value="SET_SMYD"/>
    <property type="match status" value="1"/>
</dbReference>
<dbReference type="eggNOG" id="KOG2084">
    <property type="taxonomic scope" value="Eukaryota"/>
</dbReference>
<dbReference type="SUPFAM" id="SSF48452">
    <property type="entry name" value="TPR-like"/>
    <property type="match status" value="1"/>
</dbReference>
<dbReference type="Pfam" id="PF00856">
    <property type="entry name" value="SET"/>
    <property type="match status" value="1"/>
</dbReference>
<accession>A4S4E3</accession>
<dbReference type="OMA" id="CAPNACK"/>
<dbReference type="InterPro" id="IPR001214">
    <property type="entry name" value="SET_dom"/>
</dbReference>
<name>A4S4E3_OSTLU</name>
<reference evidence="2 3" key="1">
    <citation type="journal article" date="2007" name="Proc. Natl. Acad. Sci. U.S.A.">
        <title>The tiny eukaryote Ostreococcus provides genomic insights into the paradox of plankton speciation.</title>
        <authorList>
            <person name="Palenik B."/>
            <person name="Grimwood J."/>
            <person name="Aerts A."/>
            <person name="Rouze P."/>
            <person name="Salamov A."/>
            <person name="Putnam N."/>
            <person name="Dupont C."/>
            <person name="Jorgensen R."/>
            <person name="Derelle E."/>
            <person name="Rombauts S."/>
            <person name="Zhou K."/>
            <person name="Otillar R."/>
            <person name="Merchant S.S."/>
            <person name="Podell S."/>
            <person name="Gaasterland T."/>
            <person name="Napoli C."/>
            <person name="Gendler K."/>
            <person name="Manuell A."/>
            <person name="Tai V."/>
            <person name="Vallon O."/>
            <person name="Piganeau G."/>
            <person name="Jancek S."/>
            <person name="Heijde M."/>
            <person name="Jabbari K."/>
            <person name="Bowler C."/>
            <person name="Lohr M."/>
            <person name="Robbens S."/>
            <person name="Werner G."/>
            <person name="Dubchak I."/>
            <person name="Pazour G.J."/>
            <person name="Ren Q."/>
            <person name="Paulsen I."/>
            <person name="Delwiche C."/>
            <person name="Schmutz J."/>
            <person name="Rokhsar D."/>
            <person name="Van de Peer Y."/>
            <person name="Moreau H."/>
            <person name="Grigoriev I.V."/>
        </authorList>
    </citation>
    <scope>NUCLEOTIDE SEQUENCE [LARGE SCALE GENOMIC DNA]</scope>
    <source>
        <strain evidence="2 3">CCE9901</strain>
    </source>
</reference>
<dbReference type="GeneID" id="5004320"/>
<gene>
    <name evidence="2" type="primary">SDG3510</name>
    <name evidence="2" type="ORF">OSTLU_25206</name>
</gene>
<dbReference type="InterPro" id="IPR019734">
    <property type="entry name" value="TPR_rpt"/>
</dbReference>
<dbReference type="OrthoDB" id="533036at2759"/>
<dbReference type="PROSITE" id="PS50280">
    <property type="entry name" value="SET"/>
    <property type="match status" value="1"/>
</dbReference>
<dbReference type="InterPro" id="IPR053209">
    <property type="entry name" value="Gramillin-biosynth_MTr"/>
</dbReference>
<dbReference type="Gramene" id="ABO98714">
    <property type="protein sequence ID" value="ABO98714"/>
    <property type="gene ID" value="OSTLU_25206"/>
</dbReference>
<organism evidence="2 3">
    <name type="scientific">Ostreococcus lucimarinus (strain CCE9901)</name>
    <dbReference type="NCBI Taxonomy" id="436017"/>
    <lineage>
        <taxon>Eukaryota</taxon>
        <taxon>Viridiplantae</taxon>
        <taxon>Chlorophyta</taxon>
        <taxon>Mamiellophyceae</taxon>
        <taxon>Mamiellales</taxon>
        <taxon>Bathycoccaceae</taxon>
        <taxon>Ostreococcus</taxon>
    </lineage>
</organism>
<dbReference type="KEGG" id="olu:OSTLU_25206"/>
<dbReference type="PANTHER" id="PTHR47643:SF2">
    <property type="entry name" value="TPR DOMAIN PROTEIN (AFU_ORTHOLOGUE AFUA_5G12710)"/>
    <property type="match status" value="1"/>
</dbReference>
<evidence type="ECO:0000259" key="1">
    <source>
        <dbReference type="PROSITE" id="PS50280"/>
    </source>
</evidence>
<dbReference type="InterPro" id="IPR046341">
    <property type="entry name" value="SET_dom_sf"/>
</dbReference>
<dbReference type="EMBL" id="CP000591">
    <property type="protein sequence ID" value="ABO98714.1"/>
    <property type="molecule type" value="Genomic_DNA"/>
</dbReference>
<dbReference type="SMART" id="SM00028">
    <property type="entry name" value="TPR"/>
    <property type="match status" value="2"/>
</dbReference>
<feature type="domain" description="SET" evidence="1">
    <location>
        <begin position="176"/>
        <end position="346"/>
    </location>
</feature>
<dbReference type="Gene3D" id="1.25.40.10">
    <property type="entry name" value="Tetratricopeptide repeat domain"/>
    <property type="match status" value="1"/>
</dbReference>